<dbReference type="GO" id="GO:0016787">
    <property type="term" value="F:hydrolase activity"/>
    <property type="evidence" value="ECO:0007669"/>
    <property type="project" value="UniProtKB-KW"/>
</dbReference>
<dbReference type="RefSeq" id="WP_160728192.1">
    <property type="nucleotide sequence ID" value="NZ_WTYC01000005.1"/>
</dbReference>
<protein>
    <submittedName>
        <fullName evidence="3">Serine hydrolase</fullName>
    </submittedName>
</protein>
<evidence type="ECO:0000256" key="1">
    <source>
        <dbReference type="SAM" id="SignalP"/>
    </source>
</evidence>
<feature type="chain" id="PRO_5032933972" evidence="1">
    <location>
        <begin position="23"/>
        <end position="371"/>
    </location>
</feature>
<feature type="domain" description="Beta-lactamase-related" evidence="2">
    <location>
        <begin position="39"/>
        <end position="343"/>
    </location>
</feature>
<keyword evidence="4" id="KW-1185">Reference proteome</keyword>
<evidence type="ECO:0000313" key="4">
    <source>
        <dbReference type="Proteomes" id="UP000448199"/>
    </source>
</evidence>
<dbReference type="InterPro" id="IPR050789">
    <property type="entry name" value="Diverse_Enzym_Activities"/>
</dbReference>
<accession>A0A844XRR1</accession>
<dbReference type="InterPro" id="IPR012338">
    <property type="entry name" value="Beta-lactam/transpept-like"/>
</dbReference>
<dbReference type="PANTHER" id="PTHR43283">
    <property type="entry name" value="BETA-LACTAMASE-RELATED"/>
    <property type="match status" value="1"/>
</dbReference>
<reference evidence="3 4" key="1">
    <citation type="submission" date="2019-12" db="EMBL/GenBank/DDBJ databases">
        <title>Genomic-based taxomic classification of the family Erythrobacteraceae.</title>
        <authorList>
            <person name="Xu L."/>
        </authorList>
    </citation>
    <scope>NUCLEOTIDE SEQUENCE [LARGE SCALE GENOMIC DNA]</scope>
    <source>
        <strain evidence="3 4">DSM 17792</strain>
    </source>
</reference>
<dbReference type="InterPro" id="IPR001466">
    <property type="entry name" value="Beta-lactam-related"/>
</dbReference>
<sequence>MQFRLLTTAFWFLVIAGYPAQAQSVAPGSAEERDALSSFDEYLAAFRNEQGIPAVSVAILRDGKVIWEEAYGWSDDEGETPSSLDTTFSIASVTKPIVATALIAEAEREGLDFDISMSADAGWAGTCEWLSRSEILFGSGGAEADGTLIPAMNCERDVTLRDMLSMRANGDGSTFVYNPISFARIDRVITGAGGRDLRRIVREQVMDRADIRNIALGWRDPDGGSALRLLALPFMVKDGQRVRTAISDDDFRASAGIKGSVRHLAQFDQALASGTLLSPAWQERIFKKPLENDAGDYRWGWFVQDWQGHRLAWHSGWDPDRYSAMYLKVPEERLTLIVLANTDAVWWHNSLVRAEIEQSPIAAKFLAEFLR</sequence>
<evidence type="ECO:0000259" key="2">
    <source>
        <dbReference type="Pfam" id="PF00144"/>
    </source>
</evidence>
<dbReference type="Pfam" id="PF00144">
    <property type="entry name" value="Beta-lactamase"/>
    <property type="match status" value="1"/>
</dbReference>
<keyword evidence="3" id="KW-0378">Hydrolase</keyword>
<dbReference type="Gene3D" id="3.40.710.10">
    <property type="entry name" value="DD-peptidase/beta-lactamase superfamily"/>
    <property type="match status" value="2"/>
</dbReference>
<keyword evidence="1" id="KW-0732">Signal</keyword>
<proteinExistence type="predicted"/>
<name>A0A844XRR1_9SPHN</name>
<dbReference type="OrthoDB" id="119951at2"/>
<organism evidence="3 4">
    <name type="scientific">Qipengyuania vulgaris</name>
    <dbReference type="NCBI Taxonomy" id="291985"/>
    <lineage>
        <taxon>Bacteria</taxon>
        <taxon>Pseudomonadati</taxon>
        <taxon>Pseudomonadota</taxon>
        <taxon>Alphaproteobacteria</taxon>
        <taxon>Sphingomonadales</taxon>
        <taxon>Erythrobacteraceae</taxon>
        <taxon>Qipengyuania</taxon>
    </lineage>
</organism>
<evidence type="ECO:0000313" key="3">
    <source>
        <dbReference type="EMBL" id="MXO48631.1"/>
    </source>
</evidence>
<feature type="signal peptide" evidence="1">
    <location>
        <begin position="1"/>
        <end position="22"/>
    </location>
</feature>
<gene>
    <name evidence="3" type="ORF">GRI69_10210</name>
</gene>
<comment type="caution">
    <text evidence="3">The sequence shown here is derived from an EMBL/GenBank/DDBJ whole genome shotgun (WGS) entry which is preliminary data.</text>
</comment>
<dbReference type="SUPFAM" id="SSF56601">
    <property type="entry name" value="beta-lactamase/transpeptidase-like"/>
    <property type="match status" value="1"/>
</dbReference>
<dbReference type="AlphaFoldDB" id="A0A844XRR1"/>
<dbReference type="EMBL" id="WTYC01000005">
    <property type="protein sequence ID" value="MXO48631.1"/>
    <property type="molecule type" value="Genomic_DNA"/>
</dbReference>
<dbReference type="Proteomes" id="UP000448199">
    <property type="component" value="Unassembled WGS sequence"/>
</dbReference>